<sequence>MSLLLPSYPAKRGYYTIMELKFVAIVLGYDGDLFQRCLARHGIDINAKHRYSELEVKTWLDDHIFDLELDRVFNHYTAHYSVRVIKKVLLHLHQRSLTYNEVATSRRVFQAVTAKERRLTLPTDKNQILFALKMTNKILPPTKLHHLLQAMGHYRLESPSSLKLFDFFDIVSRAQDLESLTSEYLQSKANSDAHLDVTFETLYSRLLASLDEKYKASLIKHKTKKARSDTSRAEFVPEPQKTTFPKYYNSIAIQRATESREAMRPTIKETTQQVYLARAGNLSLSSSQGERTLNRLVTSYSNKRPHTVPF</sequence>
<proteinExistence type="predicted"/>
<accession>A0A1X7UZU1</accession>
<evidence type="ECO:0000313" key="1">
    <source>
        <dbReference type="EnsemblMetazoa" id="Aqu2.1.33500_001"/>
    </source>
</evidence>
<reference evidence="1" key="1">
    <citation type="submission" date="2017-05" db="UniProtKB">
        <authorList>
            <consortium name="EnsemblMetazoa"/>
        </authorList>
    </citation>
    <scope>IDENTIFICATION</scope>
</reference>
<dbReference type="EnsemblMetazoa" id="Aqu2.1.33500_001">
    <property type="protein sequence ID" value="Aqu2.1.33500_001"/>
    <property type="gene ID" value="Aqu2.1.33500"/>
</dbReference>
<name>A0A1X7UZU1_AMPQE</name>
<dbReference type="OMA" id="HAKEMAY"/>
<protein>
    <submittedName>
        <fullName evidence="1">Uncharacterized protein</fullName>
    </submittedName>
</protein>
<dbReference type="InParanoid" id="A0A1X7UZU1"/>
<dbReference type="AlphaFoldDB" id="A0A1X7UZU1"/>
<organism evidence="1">
    <name type="scientific">Amphimedon queenslandica</name>
    <name type="common">Sponge</name>
    <dbReference type="NCBI Taxonomy" id="400682"/>
    <lineage>
        <taxon>Eukaryota</taxon>
        <taxon>Metazoa</taxon>
        <taxon>Porifera</taxon>
        <taxon>Demospongiae</taxon>
        <taxon>Heteroscleromorpha</taxon>
        <taxon>Haplosclerida</taxon>
        <taxon>Niphatidae</taxon>
        <taxon>Amphimedon</taxon>
    </lineage>
</organism>